<dbReference type="GeneID" id="25728155"/>
<evidence type="ECO:0000256" key="1">
    <source>
        <dbReference type="SAM" id="MobiDB-lite"/>
    </source>
</evidence>
<reference evidence="2 3" key="1">
    <citation type="journal article" date="2013" name="BMC Genomics">
        <title>Reconstruction of the lipid metabolism for the microalga Monoraphidium neglectum from its genome sequence reveals characteristics suitable for biofuel production.</title>
        <authorList>
            <person name="Bogen C."/>
            <person name="Al-Dilaimi A."/>
            <person name="Albersmeier A."/>
            <person name="Wichmann J."/>
            <person name="Grundmann M."/>
            <person name="Rupp O."/>
            <person name="Lauersen K.J."/>
            <person name="Blifernez-Klassen O."/>
            <person name="Kalinowski J."/>
            <person name="Goesmann A."/>
            <person name="Mussgnug J.H."/>
            <person name="Kruse O."/>
        </authorList>
    </citation>
    <scope>NUCLEOTIDE SEQUENCE [LARGE SCALE GENOMIC DNA]</scope>
    <source>
        <strain evidence="2 3">SAG 48.87</strain>
    </source>
</reference>
<name>A0A0D2KMU6_9CHLO</name>
<keyword evidence="3" id="KW-1185">Reference proteome</keyword>
<sequence>MRVAEGRALRAELADTRGRLAALLRLARRAAGATAPRLRGPRRDGDGDGDGDAAAAGLAAATRPEAEGGGGDAAQMLSAWQELADGIEARYACGEGRMEELLMRGRQVDALLDGAMQQLRALKHDAASAAAPAAAVAAAAAAAAARPPATGPTAAAAAAAPQVSAVAPAMPSHPQALRSMGRPAA</sequence>
<organism evidence="2 3">
    <name type="scientific">Monoraphidium neglectum</name>
    <dbReference type="NCBI Taxonomy" id="145388"/>
    <lineage>
        <taxon>Eukaryota</taxon>
        <taxon>Viridiplantae</taxon>
        <taxon>Chlorophyta</taxon>
        <taxon>core chlorophytes</taxon>
        <taxon>Chlorophyceae</taxon>
        <taxon>CS clade</taxon>
        <taxon>Sphaeropleales</taxon>
        <taxon>Selenastraceae</taxon>
        <taxon>Monoraphidium</taxon>
    </lineage>
</organism>
<dbReference type="EMBL" id="KK102742">
    <property type="protein sequence ID" value="KIY97018.1"/>
    <property type="molecule type" value="Genomic_DNA"/>
</dbReference>
<proteinExistence type="predicted"/>
<dbReference type="Proteomes" id="UP000054498">
    <property type="component" value="Unassembled WGS sequence"/>
</dbReference>
<dbReference type="KEGG" id="mng:MNEG_10942"/>
<dbReference type="AlphaFoldDB" id="A0A0D2KMU6"/>
<evidence type="ECO:0000313" key="3">
    <source>
        <dbReference type="Proteomes" id="UP000054498"/>
    </source>
</evidence>
<evidence type="ECO:0000313" key="2">
    <source>
        <dbReference type="EMBL" id="KIY97018.1"/>
    </source>
</evidence>
<protein>
    <submittedName>
        <fullName evidence="2">Uncharacterized protein</fullName>
    </submittedName>
</protein>
<accession>A0A0D2KMU6</accession>
<feature type="region of interest" description="Disordered" evidence="1">
    <location>
        <begin position="34"/>
        <end position="72"/>
    </location>
</feature>
<gene>
    <name evidence="2" type="ORF">MNEG_10942</name>
</gene>
<dbReference type="RefSeq" id="XP_013896038.1">
    <property type="nucleotide sequence ID" value="XM_014040584.1"/>
</dbReference>
<feature type="compositionally biased region" description="Low complexity" evidence="1">
    <location>
        <begin position="52"/>
        <end position="61"/>
    </location>
</feature>